<name>A0ABS2PRT3_9STRE</name>
<dbReference type="Proteomes" id="UP000697472">
    <property type="component" value="Unassembled WGS sequence"/>
</dbReference>
<reference evidence="1 2" key="1">
    <citation type="submission" date="2021-01" db="EMBL/GenBank/DDBJ databases">
        <title>Genomic Encyclopedia of Type Strains, Phase IV (KMG-IV): sequencing the most valuable type-strain genomes for metagenomic binning, comparative biology and taxonomic classification.</title>
        <authorList>
            <person name="Goeker M."/>
        </authorList>
    </citation>
    <scope>NUCLEOTIDE SEQUENCE [LARGE SCALE GENOMIC DNA]</scope>
    <source>
        <strain evidence="1 2">DSM 27382</strain>
    </source>
</reference>
<evidence type="ECO:0008006" key="3">
    <source>
        <dbReference type="Google" id="ProtNLM"/>
    </source>
</evidence>
<keyword evidence="2" id="KW-1185">Reference proteome</keyword>
<sequence>MKKVGIFLIGVLAVIGISLGGWKIKETVEQQGIIKIVNSNDVKNIIEDNLKIYDKNALTKKGIIKTYMIDDTTIKRSPMGGILFDIYINNNHELLMHFTLEKDKGVLKQSGGGYSKEFSKFIKESISNNG</sequence>
<dbReference type="RefSeq" id="WP_205009590.1">
    <property type="nucleotide sequence ID" value="NZ_JAFBEH010000018.1"/>
</dbReference>
<evidence type="ECO:0000313" key="1">
    <source>
        <dbReference type="EMBL" id="MBM7642753.1"/>
    </source>
</evidence>
<proteinExistence type="predicted"/>
<dbReference type="InterPro" id="IPR010738">
    <property type="entry name" value="DUF1310"/>
</dbReference>
<dbReference type="Pfam" id="PF07006">
    <property type="entry name" value="DUF1310"/>
    <property type="match status" value="1"/>
</dbReference>
<gene>
    <name evidence="1" type="ORF">JOC28_001050</name>
</gene>
<evidence type="ECO:0000313" key="2">
    <source>
        <dbReference type="Proteomes" id="UP000697472"/>
    </source>
</evidence>
<comment type="caution">
    <text evidence="1">The sequence shown here is derived from an EMBL/GenBank/DDBJ whole genome shotgun (WGS) entry which is preliminary data.</text>
</comment>
<accession>A0ABS2PRT3</accession>
<dbReference type="EMBL" id="JAFBEH010000018">
    <property type="protein sequence ID" value="MBM7642753.1"/>
    <property type="molecule type" value="Genomic_DNA"/>
</dbReference>
<organism evidence="1 2">
    <name type="scientific">Streptococcus loxodontisalivarius</name>
    <dbReference type="NCBI Taxonomy" id="1349415"/>
    <lineage>
        <taxon>Bacteria</taxon>
        <taxon>Bacillati</taxon>
        <taxon>Bacillota</taxon>
        <taxon>Bacilli</taxon>
        <taxon>Lactobacillales</taxon>
        <taxon>Streptococcaceae</taxon>
        <taxon>Streptococcus</taxon>
    </lineage>
</organism>
<protein>
    <recommendedName>
        <fullName evidence="3">DUF1310 family protein</fullName>
    </recommendedName>
</protein>